<evidence type="ECO:0000256" key="5">
    <source>
        <dbReference type="ARBA" id="ARBA00038039"/>
    </source>
</evidence>
<comment type="caution">
    <text evidence="8">The sequence shown here is derived from an EMBL/GenBank/DDBJ whole genome shotgun (WGS) entry which is preliminary data.</text>
</comment>
<dbReference type="PANTHER" id="PTHR16201:SF44">
    <property type="entry name" value="SEVEN TRANSMEMBRANE PROTEIN 1"/>
    <property type="match status" value="1"/>
</dbReference>
<feature type="transmembrane region" description="Helical" evidence="7">
    <location>
        <begin position="211"/>
        <end position="232"/>
    </location>
</feature>
<dbReference type="GO" id="GO:0015174">
    <property type="term" value="F:basic amino acid transmembrane transporter activity"/>
    <property type="evidence" value="ECO:0007669"/>
    <property type="project" value="UniProtKB-ARBA"/>
</dbReference>
<evidence type="ECO:0000256" key="3">
    <source>
        <dbReference type="ARBA" id="ARBA00022989"/>
    </source>
</evidence>
<evidence type="ECO:0000256" key="7">
    <source>
        <dbReference type="SAM" id="Phobius"/>
    </source>
</evidence>
<evidence type="ECO:0000256" key="1">
    <source>
        <dbReference type="ARBA" id="ARBA00004141"/>
    </source>
</evidence>
<feature type="transmembrane region" description="Helical" evidence="7">
    <location>
        <begin position="36"/>
        <end position="59"/>
    </location>
</feature>
<keyword evidence="3 7" id="KW-1133">Transmembrane helix</keyword>
<gene>
    <name evidence="8" type="ORF">BGTH12_LOCUS3035</name>
</gene>
<feature type="transmembrane region" description="Helical" evidence="7">
    <location>
        <begin position="97"/>
        <end position="118"/>
    </location>
</feature>
<evidence type="ECO:0000313" key="9">
    <source>
        <dbReference type="Proteomes" id="UP000683417"/>
    </source>
</evidence>
<evidence type="ECO:0000256" key="6">
    <source>
        <dbReference type="ARBA" id="ARBA00050768"/>
    </source>
</evidence>
<dbReference type="InterPro" id="IPR051415">
    <property type="entry name" value="LAAT-1"/>
</dbReference>
<accession>A0A9W4D4C3</accession>
<feature type="transmembrane region" description="Helical" evidence="7">
    <location>
        <begin position="167"/>
        <end position="191"/>
    </location>
</feature>
<dbReference type="GO" id="GO:0098852">
    <property type="term" value="C:lytic vacuole membrane"/>
    <property type="evidence" value="ECO:0007669"/>
    <property type="project" value="UniProtKB-ARBA"/>
</dbReference>
<dbReference type="Proteomes" id="UP000683417">
    <property type="component" value="Unassembled WGS sequence"/>
</dbReference>
<dbReference type="EMBL" id="CAJHIT010000005">
    <property type="protein sequence ID" value="CAD6501677.1"/>
    <property type="molecule type" value="Genomic_DNA"/>
</dbReference>
<sequence length="320" mass="34977">MTISSLVSRPIIRTKLVLNMQINISSTPEILTTQEALSGIFGSISLATWIFLLVPQLVLNYRTSSADGISLGFLAVWLIGDIANLSGAVWASLVPTVIVLACYYIATNLILISQTIYYQRFRAKGSKLSASAFPDSAAEEAPLLAQTPITDPIVLVGHQKCNSFWAALYNSLAILSVTATGIIGWSIAYYLEIWVPSPLPEETLSFTETSSAPIGAEILGYISSIFYLSARLPQIIKNYRNKSCDGLALLFFLLSLFGNATYGLSILSHSLQKNYLIINLPWLIGSLGTMFEDSIIFYQFHIYTKPKRTIPSSGPAPSDT</sequence>
<dbReference type="Pfam" id="PF04193">
    <property type="entry name" value="PQ-loop"/>
    <property type="match status" value="2"/>
</dbReference>
<proteinExistence type="inferred from homology"/>
<comment type="similarity">
    <text evidence="5">Belongs to the laat-1 family.</text>
</comment>
<dbReference type="PANTHER" id="PTHR16201">
    <property type="entry name" value="SEVEN TRANSMEMBRANE PROTEIN 1-RELATED"/>
    <property type="match status" value="1"/>
</dbReference>
<name>A0A9W4D4C3_BLUGR</name>
<feature type="transmembrane region" description="Helical" evidence="7">
    <location>
        <begin position="244"/>
        <end position="264"/>
    </location>
</feature>
<feature type="transmembrane region" description="Helical" evidence="7">
    <location>
        <begin position="276"/>
        <end position="298"/>
    </location>
</feature>
<dbReference type="FunFam" id="1.20.1280.290:FF:000009">
    <property type="entry name" value="PQ loop repeat family protein"/>
    <property type="match status" value="1"/>
</dbReference>
<comment type="subcellular location">
    <subcellularLocation>
        <location evidence="1">Membrane</location>
        <topology evidence="1">Multi-pass membrane protein</topology>
    </subcellularLocation>
</comment>
<comment type="catalytic activity">
    <reaction evidence="6">
        <text>L-histidine(out) + L-arginine(in) = L-histidine(in) + L-arginine(out)</text>
        <dbReference type="Rhea" id="RHEA:71063"/>
        <dbReference type="ChEBI" id="CHEBI:32682"/>
        <dbReference type="ChEBI" id="CHEBI:57595"/>
    </reaction>
</comment>
<dbReference type="InterPro" id="IPR006603">
    <property type="entry name" value="PQ-loop_rpt"/>
</dbReference>
<reference evidence="8" key="1">
    <citation type="submission" date="2020-10" db="EMBL/GenBank/DDBJ databases">
        <authorList>
            <person name="Muller C M."/>
        </authorList>
    </citation>
    <scope>NUCLEOTIDE SEQUENCE</scope>
    <source>
        <strain evidence="8">THUN-12</strain>
    </source>
</reference>
<dbReference type="AlphaFoldDB" id="A0A9W4D4C3"/>
<evidence type="ECO:0000256" key="2">
    <source>
        <dbReference type="ARBA" id="ARBA00022692"/>
    </source>
</evidence>
<evidence type="ECO:0000313" key="8">
    <source>
        <dbReference type="EMBL" id="CAD6501677.1"/>
    </source>
</evidence>
<protein>
    <submittedName>
        <fullName evidence="8">BgTH12-01927</fullName>
    </submittedName>
</protein>
<keyword evidence="2 7" id="KW-0812">Transmembrane</keyword>
<feature type="transmembrane region" description="Helical" evidence="7">
    <location>
        <begin position="71"/>
        <end position="91"/>
    </location>
</feature>
<dbReference type="FunFam" id="1.20.1280.290:FF:000012">
    <property type="entry name" value="Vacuolar membrane PQ loop repeat protein"/>
    <property type="match status" value="1"/>
</dbReference>
<keyword evidence="4 7" id="KW-0472">Membrane</keyword>
<dbReference type="SMART" id="SM00679">
    <property type="entry name" value="CTNS"/>
    <property type="match status" value="2"/>
</dbReference>
<organism evidence="8 9">
    <name type="scientific">Blumeria graminis f. sp. triticale</name>
    <dbReference type="NCBI Taxonomy" id="1689686"/>
    <lineage>
        <taxon>Eukaryota</taxon>
        <taxon>Fungi</taxon>
        <taxon>Dikarya</taxon>
        <taxon>Ascomycota</taxon>
        <taxon>Pezizomycotina</taxon>
        <taxon>Leotiomycetes</taxon>
        <taxon>Erysiphales</taxon>
        <taxon>Erysiphaceae</taxon>
        <taxon>Blumeria</taxon>
    </lineage>
</organism>
<evidence type="ECO:0000256" key="4">
    <source>
        <dbReference type="ARBA" id="ARBA00023136"/>
    </source>
</evidence>
<dbReference type="GO" id="GO:0034486">
    <property type="term" value="P:vacuolar transmembrane transport"/>
    <property type="evidence" value="ECO:0007669"/>
    <property type="project" value="UniProtKB-ARBA"/>
</dbReference>